<protein>
    <submittedName>
        <fullName evidence="1">Uncharacterized protein</fullName>
    </submittedName>
</protein>
<dbReference type="AlphaFoldDB" id="A0A1S9PI69"/>
<dbReference type="Proteomes" id="UP000189739">
    <property type="component" value="Unassembled WGS sequence"/>
</dbReference>
<gene>
    <name evidence="1" type="ORF">BC343_23915</name>
</gene>
<evidence type="ECO:0000313" key="1">
    <source>
        <dbReference type="EMBL" id="OOQ60646.1"/>
    </source>
</evidence>
<proteinExistence type="predicted"/>
<evidence type="ECO:0000313" key="2">
    <source>
        <dbReference type="Proteomes" id="UP000189739"/>
    </source>
</evidence>
<reference evidence="1 2" key="1">
    <citation type="submission" date="2016-07" db="EMBL/GenBank/DDBJ databases">
        <title>Genomic analysis of zinc-resistant bacterium Mucilaginibacter pedocola TBZ30.</title>
        <authorList>
            <person name="Huang J."/>
            <person name="Tang J."/>
        </authorList>
    </citation>
    <scope>NUCLEOTIDE SEQUENCE [LARGE SCALE GENOMIC DNA]</scope>
    <source>
        <strain evidence="1 2">TBZ30</strain>
    </source>
</reference>
<name>A0A1S9PI69_9SPHI</name>
<dbReference type="EMBL" id="MBTF01000005">
    <property type="protein sequence ID" value="OOQ60646.1"/>
    <property type="molecule type" value="Genomic_DNA"/>
</dbReference>
<organism evidence="1 2">
    <name type="scientific">Mucilaginibacter pedocola</name>
    <dbReference type="NCBI Taxonomy" id="1792845"/>
    <lineage>
        <taxon>Bacteria</taxon>
        <taxon>Pseudomonadati</taxon>
        <taxon>Bacteroidota</taxon>
        <taxon>Sphingobacteriia</taxon>
        <taxon>Sphingobacteriales</taxon>
        <taxon>Sphingobacteriaceae</taxon>
        <taxon>Mucilaginibacter</taxon>
    </lineage>
</organism>
<comment type="caution">
    <text evidence="1">The sequence shown here is derived from an EMBL/GenBank/DDBJ whole genome shotgun (WGS) entry which is preliminary data.</text>
</comment>
<sequence>MVLLIAAGAISFEAPKETKVLAAGRLLCRTSLCPANRAEPRAGIICPLLRRSFPALLQTIPMPLQPHAPTTFCPLSPEASLLPF</sequence>
<keyword evidence="2" id="KW-1185">Reference proteome</keyword>
<accession>A0A1S9PI69</accession>